<organism evidence="1 2">
    <name type="scientific">Vibrio splendidus</name>
    <dbReference type="NCBI Taxonomy" id="29497"/>
    <lineage>
        <taxon>Bacteria</taxon>
        <taxon>Pseudomonadati</taxon>
        <taxon>Pseudomonadota</taxon>
        <taxon>Gammaproteobacteria</taxon>
        <taxon>Vibrionales</taxon>
        <taxon>Vibrionaceae</taxon>
        <taxon>Vibrio</taxon>
    </lineage>
</organism>
<dbReference type="Proteomes" id="UP000235405">
    <property type="component" value="Unassembled WGS sequence"/>
</dbReference>
<dbReference type="PROSITE" id="PS51257">
    <property type="entry name" value="PROKAR_LIPOPROTEIN"/>
    <property type="match status" value="1"/>
</dbReference>
<dbReference type="AlphaFoldDB" id="A0A1C3J644"/>
<dbReference type="EMBL" id="MCSW01000023">
    <property type="protein sequence ID" value="PMF34092.1"/>
    <property type="molecule type" value="Genomic_DNA"/>
</dbReference>
<evidence type="ECO:0000313" key="1">
    <source>
        <dbReference type="EMBL" id="PMF34092.1"/>
    </source>
</evidence>
<sequence length="448" mass="50326">MFCMKRRSILTCTVSSLLLAGCGGGSDSSSDVPASIVSPNVNGTPSLASVSTYQTSSMSKDIEECSKAFLVNSSCDLSVIKPLGVNQVNVTIEQIQERLVVSHQWMADSFIEALKEINDQDLLNLFKPLNSIVISYDIRPSFYTTSTASMYIDPKYVWRNKSEWDSIHKQEDYRNGFQTEFKFDKAQRYVHEATNDYISYSNTYTPLRNESREANHIAPGLFRLLSHELAHANDFLQEHDLTQIPSYGYITNYIHPLKKLNHELIERDPLTSNLLNKAAQIAFQGESMTNEIRRLTGEVAGDAFEADKAAAFYSYSSPAEDVAMLFEAYMMYKKYRALSDVAFLSIPQIEDYSCNDWKVQWGQRSRLSDNDVQDRAVFVASGILGKSELTIRAELSSLPAAPEVLSVGQGWCSSQKFMDVNPEARSVISAASMTGFSENTRYLEDLEN</sequence>
<reference evidence="2" key="1">
    <citation type="submission" date="2016-07" db="EMBL/GenBank/DDBJ databases">
        <title>Nontailed viruses are major unrecognized killers of bacteria in the ocean.</title>
        <authorList>
            <person name="Kauffman K."/>
            <person name="Hussain F."/>
            <person name="Yang J."/>
            <person name="Arevalo P."/>
            <person name="Brown J."/>
            <person name="Cutler M."/>
            <person name="Kelly L."/>
            <person name="Polz M.F."/>
        </authorList>
    </citation>
    <scope>NUCLEOTIDE SEQUENCE [LARGE SCALE GENOMIC DNA]</scope>
    <source>
        <strain evidence="2">10N.286.54.F3</strain>
    </source>
</reference>
<dbReference type="RefSeq" id="WP_017095265.1">
    <property type="nucleotide sequence ID" value="NZ_CAWQXJ010000049.1"/>
</dbReference>
<accession>A0A1C3J644</accession>
<protein>
    <submittedName>
        <fullName evidence="1">Uncharacterized protein</fullName>
    </submittedName>
</protein>
<gene>
    <name evidence="1" type="ORF">BCV19_21670</name>
</gene>
<proteinExistence type="predicted"/>
<comment type="caution">
    <text evidence="1">The sequence shown here is derived from an EMBL/GenBank/DDBJ whole genome shotgun (WGS) entry which is preliminary data.</text>
</comment>
<name>A0A1C3J644_VIBSP</name>
<evidence type="ECO:0000313" key="2">
    <source>
        <dbReference type="Proteomes" id="UP000235405"/>
    </source>
</evidence>